<evidence type="ECO:0000256" key="1">
    <source>
        <dbReference type="ARBA" id="ARBA00005446"/>
    </source>
</evidence>
<dbReference type="SMART" id="SM00490">
    <property type="entry name" value="HELICc"/>
    <property type="match status" value="1"/>
</dbReference>
<dbReference type="NCBIfam" id="TIGR00614">
    <property type="entry name" value="recQ_fam"/>
    <property type="match status" value="1"/>
</dbReference>
<keyword evidence="10" id="KW-0539">Nucleus</keyword>
<evidence type="ECO:0000256" key="6">
    <source>
        <dbReference type="ARBA" id="ARBA00022840"/>
    </source>
</evidence>
<dbReference type="SUPFAM" id="SSF52540">
    <property type="entry name" value="P-loop containing nucleoside triphosphate hydrolases"/>
    <property type="match status" value="1"/>
</dbReference>
<evidence type="ECO:0000256" key="4">
    <source>
        <dbReference type="ARBA" id="ARBA00022801"/>
    </source>
</evidence>
<dbReference type="InterPro" id="IPR004589">
    <property type="entry name" value="DNA_helicase_ATP-dep_RecQ"/>
</dbReference>
<comment type="similarity">
    <text evidence="2">Belongs to the ACBP family.</text>
</comment>
<comment type="subcellular location">
    <subcellularLocation>
        <location evidence="10">Nucleus</location>
    </subcellularLocation>
</comment>
<protein>
    <recommendedName>
        <fullName evidence="10">ATP-dependent DNA helicase</fullName>
        <ecNumber evidence="10">5.6.2.4</ecNumber>
    </recommendedName>
</protein>
<evidence type="ECO:0000259" key="14">
    <source>
        <dbReference type="PROSITE" id="PS51228"/>
    </source>
</evidence>
<keyword evidence="4 10" id="KW-0378">Hydrolase</keyword>
<dbReference type="GO" id="GO:0016787">
    <property type="term" value="F:hydrolase activity"/>
    <property type="evidence" value="ECO:0007669"/>
    <property type="project" value="UniProtKB-KW"/>
</dbReference>
<evidence type="ECO:0000256" key="3">
    <source>
        <dbReference type="ARBA" id="ARBA00022741"/>
    </source>
</evidence>
<dbReference type="InterPro" id="IPR014001">
    <property type="entry name" value="Helicase_ATP-bd"/>
</dbReference>
<dbReference type="GO" id="GO:0005694">
    <property type="term" value="C:chromosome"/>
    <property type="evidence" value="ECO:0007669"/>
    <property type="project" value="TreeGrafter"/>
</dbReference>
<dbReference type="PANTHER" id="PTHR13710:SF155">
    <property type="entry name" value="ATP-DEPENDENT DNA HELICASE Q-LIKE 3"/>
    <property type="match status" value="1"/>
</dbReference>
<dbReference type="GO" id="GO:0000062">
    <property type="term" value="F:fatty-acyl-CoA binding"/>
    <property type="evidence" value="ECO:0007669"/>
    <property type="project" value="InterPro"/>
</dbReference>
<evidence type="ECO:0000256" key="7">
    <source>
        <dbReference type="ARBA" id="ARBA00023121"/>
    </source>
</evidence>
<dbReference type="InterPro" id="IPR002110">
    <property type="entry name" value="Ankyrin_rpt"/>
</dbReference>
<dbReference type="InterPro" id="IPR011545">
    <property type="entry name" value="DEAD/DEAH_box_helicase_dom"/>
</dbReference>
<evidence type="ECO:0000256" key="9">
    <source>
        <dbReference type="PROSITE-ProRule" id="PRU00023"/>
    </source>
</evidence>
<dbReference type="Gene3D" id="1.25.40.20">
    <property type="entry name" value="Ankyrin repeat-containing domain"/>
    <property type="match status" value="1"/>
</dbReference>
<sequence length="894" mass="96710">MYEGCSSPESVSQPASQAKYRRSMLQSLRYRKELGLHTWFALSHADVQDWPLAAGTAVRPFGSCGSGGPGVVGLPDSEKQWCKPDRQRYLPAATGRIFNMQQQEYEEAFEEATSVVAGAAVSGRPALSDEAKLAFYGLYKQATSGNNTTFRPNFFDRKGRAKWVAWSDLTGMPAAEAKAGYVELLRQLLPGWKSDSTQPGKPQPAGLSFGPVFSSLAGGLESNENGEAEGPEAGSLHAAAMAGDMGALDAGLAQGLQLNARDPEGCSPLHWAADKGHSQVIKRLAESGADLNARDSDGQSPLHYAALSEQEQAFVELQKLGADVNALDSDATFWWHVLQDIPSFQGSQEAAISAAVAGRDAFVLMPTGGGKTLCFTIPALVKEGVVLVISPTDTLMENQVAAMRGRGIACSMLSSAQPAAERADTLGRLQASPPQLSLLFVTPELISTDGFRTILQSVYKADNLTLFAIDEAHCISSWGHDFRSAYRKLAVLRKRFPRVPIMALTATAATKVREDVVQQLHLRDPLVLISSFDRPNIHYSVSYYAADQPQTFESHAVSTIMRHFEDGREHSPSGEWPCGIIYCLKRETTEDMARALSKKGLPCEAYHAGLKDRSQTLIDWTTGRIPVVAATISFGMGIDKADVRLVVHYNLPKSIESFYQESGRAGRDGRPAQSILLYSLKDRGFMDFILGRSKKRKRGKAAQNAMEPSTAQARQAFGEVEKYCRGVRCRRRTLLAHFGEKLAKDACSGCDVCSDSAAVEQQLVRVAKEETQQAQDRATGKRWRNASQDPQNGDPYADIALGYGEGSEAGSSGGDDANDGAGPGRYEDAMHEDGGRGGAKGKAPGRLRQLAEGGRGEWQDTTQGIQGRECDHRGSSIGSQKKLALGPTRHCPDL</sequence>
<dbReference type="AlphaFoldDB" id="A0AAW1SPC1"/>
<dbReference type="GO" id="GO:0009378">
    <property type="term" value="F:four-way junction helicase activity"/>
    <property type="evidence" value="ECO:0007669"/>
    <property type="project" value="TreeGrafter"/>
</dbReference>
<dbReference type="SUPFAM" id="SSF47027">
    <property type="entry name" value="Acyl-CoA binding protein"/>
    <property type="match status" value="1"/>
</dbReference>
<keyword evidence="3 10" id="KW-0547">Nucleotide-binding</keyword>
<dbReference type="Pfam" id="PF00271">
    <property type="entry name" value="Helicase_C"/>
    <property type="match status" value="1"/>
</dbReference>
<feature type="domain" description="Helicase C-terminal" evidence="13">
    <location>
        <begin position="559"/>
        <end position="710"/>
    </location>
</feature>
<feature type="compositionally biased region" description="Basic and acidic residues" evidence="11">
    <location>
        <begin position="825"/>
        <end position="835"/>
    </location>
</feature>
<keyword evidence="5 10" id="KW-0347">Helicase</keyword>
<feature type="region of interest" description="Disordered" evidence="11">
    <location>
        <begin position="770"/>
        <end position="894"/>
    </location>
</feature>
<evidence type="ECO:0000259" key="12">
    <source>
        <dbReference type="PROSITE" id="PS51192"/>
    </source>
</evidence>
<dbReference type="EMBL" id="JALJOV010001313">
    <property type="protein sequence ID" value="KAK9849941.1"/>
    <property type="molecule type" value="Genomic_DNA"/>
</dbReference>
<feature type="repeat" description="ANK" evidence="9">
    <location>
        <begin position="264"/>
        <end position="296"/>
    </location>
</feature>
<dbReference type="PROSITE" id="PS51194">
    <property type="entry name" value="HELICASE_CTER"/>
    <property type="match status" value="1"/>
</dbReference>
<dbReference type="InterPro" id="IPR032284">
    <property type="entry name" value="RecQ_Zn-bd"/>
</dbReference>
<dbReference type="Gene3D" id="3.40.50.300">
    <property type="entry name" value="P-loop containing nucleotide triphosphate hydrolases"/>
    <property type="match status" value="2"/>
</dbReference>
<dbReference type="InterPro" id="IPR014352">
    <property type="entry name" value="FERM/acyl-CoA-bd_prot_sf"/>
</dbReference>
<dbReference type="Pfam" id="PF16124">
    <property type="entry name" value="RecQ_Zn_bind"/>
    <property type="match status" value="1"/>
</dbReference>
<dbReference type="GO" id="GO:0005634">
    <property type="term" value="C:nucleus"/>
    <property type="evidence" value="ECO:0007669"/>
    <property type="project" value="UniProtKB-SubCell"/>
</dbReference>
<dbReference type="CDD" id="cd17920">
    <property type="entry name" value="DEXHc_RecQ"/>
    <property type="match status" value="1"/>
</dbReference>
<dbReference type="InterPro" id="IPR027417">
    <property type="entry name" value="P-loop_NTPase"/>
</dbReference>
<dbReference type="SMART" id="SM00248">
    <property type="entry name" value="ANK"/>
    <property type="match status" value="2"/>
</dbReference>
<gene>
    <name evidence="15" type="ORF">WJX84_007456</name>
</gene>
<dbReference type="InterPro" id="IPR036770">
    <property type="entry name" value="Ankyrin_rpt-contain_sf"/>
</dbReference>
<dbReference type="SMART" id="SM00487">
    <property type="entry name" value="DEXDc"/>
    <property type="match status" value="1"/>
</dbReference>
<evidence type="ECO:0000256" key="10">
    <source>
        <dbReference type="RuleBase" id="RU364117"/>
    </source>
</evidence>
<dbReference type="CDD" id="cd18794">
    <property type="entry name" value="SF2_C_RecQ"/>
    <property type="match status" value="1"/>
</dbReference>
<dbReference type="InterPro" id="IPR001650">
    <property type="entry name" value="Helicase_C-like"/>
</dbReference>
<feature type="compositionally biased region" description="Gly residues" evidence="11">
    <location>
        <begin position="803"/>
        <end position="813"/>
    </location>
</feature>
<keyword evidence="6 10" id="KW-0067">ATP-binding</keyword>
<comment type="caution">
    <text evidence="15">The sequence shown here is derived from an EMBL/GenBank/DDBJ whole genome shotgun (WGS) entry which is preliminary data.</text>
</comment>
<evidence type="ECO:0000313" key="16">
    <source>
        <dbReference type="Proteomes" id="UP001485043"/>
    </source>
</evidence>
<dbReference type="PROSITE" id="PS51192">
    <property type="entry name" value="HELICASE_ATP_BIND_1"/>
    <property type="match status" value="1"/>
</dbReference>
<evidence type="ECO:0000256" key="5">
    <source>
        <dbReference type="ARBA" id="ARBA00022806"/>
    </source>
</evidence>
<dbReference type="GO" id="GO:0005524">
    <property type="term" value="F:ATP binding"/>
    <property type="evidence" value="ECO:0007669"/>
    <property type="project" value="UniProtKB-KW"/>
</dbReference>
<comment type="similarity">
    <text evidence="1 10">Belongs to the helicase family. RecQ subfamily.</text>
</comment>
<dbReference type="Gene3D" id="1.20.80.10">
    <property type="match status" value="1"/>
</dbReference>
<dbReference type="SUPFAM" id="SSF48403">
    <property type="entry name" value="Ankyrin repeat"/>
    <property type="match status" value="1"/>
</dbReference>
<comment type="catalytic activity">
    <reaction evidence="8 10">
        <text>Couples ATP hydrolysis with the unwinding of duplex DNA by translocating in the 3'-5' direction.</text>
        <dbReference type="EC" id="5.6.2.4"/>
    </reaction>
</comment>
<dbReference type="PROSITE" id="PS00880">
    <property type="entry name" value="ACB_1"/>
    <property type="match status" value="1"/>
</dbReference>
<dbReference type="GO" id="GO:0043138">
    <property type="term" value="F:3'-5' DNA helicase activity"/>
    <property type="evidence" value="ECO:0007669"/>
    <property type="project" value="UniProtKB-EC"/>
</dbReference>
<dbReference type="Pfam" id="PF12796">
    <property type="entry name" value="Ank_2"/>
    <property type="match status" value="1"/>
</dbReference>
<reference evidence="15 16" key="1">
    <citation type="journal article" date="2024" name="Nat. Commun.">
        <title>Phylogenomics reveals the evolutionary origins of lichenization in chlorophyte algae.</title>
        <authorList>
            <person name="Puginier C."/>
            <person name="Libourel C."/>
            <person name="Otte J."/>
            <person name="Skaloud P."/>
            <person name="Haon M."/>
            <person name="Grisel S."/>
            <person name="Petersen M."/>
            <person name="Berrin J.G."/>
            <person name="Delaux P.M."/>
            <person name="Dal Grande F."/>
            <person name="Keller J."/>
        </authorList>
    </citation>
    <scope>NUCLEOTIDE SEQUENCE [LARGE SCALE GENOMIC DNA]</scope>
    <source>
        <strain evidence="15 16">SAG 2523</strain>
    </source>
</reference>
<keyword evidence="9" id="KW-0040">ANK repeat</keyword>
<evidence type="ECO:0000256" key="11">
    <source>
        <dbReference type="SAM" id="MobiDB-lite"/>
    </source>
</evidence>
<dbReference type="GO" id="GO:0005737">
    <property type="term" value="C:cytoplasm"/>
    <property type="evidence" value="ECO:0007669"/>
    <property type="project" value="TreeGrafter"/>
</dbReference>
<dbReference type="PROSITE" id="PS51228">
    <property type="entry name" value="ACB_2"/>
    <property type="match status" value="1"/>
</dbReference>
<dbReference type="InterPro" id="IPR000582">
    <property type="entry name" value="Acyl-CoA-binding_protein"/>
</dbReference>
<evidence type="ECO:0000256" key="8">
    <source>
        <dbReference type="ARBA" id="ARBA00034617"/>
    </source>
</evidence>
<feature type="repeat" description="ANK" evidence="9">
    <location>
        <begin position="297"/>
        <end position="329"/>
    </location>
</feature>
<dbReference type="PANTHER" id="PTHR13710">
    <property type="entry name" value="DNA HELICASE RECQ FAMILY MEMBER"/>
    <property type="match status" value="1"/>
</dbReference>
<evidence type="ECO:0000313" key="15">
    <source>
        <dbReference type="EMBL" id="KAK9849941.1"/>
    </source>
</evidence>
<dbReference type="Proteomes" id="UP001485043">
    <property type="component" value="Unassembled WGS sequence"/>
</dbReference>
<dbReference type="GO" id="GO:0003676">
    <property type="term" value="F:nucleic acid binding"/>
    <property type="evidence" value="ECO:0007669"/>
    <property type="project" value="InterPro"/>
</dbReference>
<evidence type="ECO:0000259" key="13">
    <source>
        <dbReference type="PROSITE" id="PS51194"/>
    </source>
</evidence>
<comment type="catalytic activity">
    <reaction evidence="10">
        <text>ATP + H2O = ADP + phosphate + H(+)</text>
        <dbReference type="Rhea" id="RHEA:13065"/>
        <dbReference type="ChEBI" id="CHEBI:15377"/>
        <dbReference type="ChEBI" id="CHEBI:15378"/>
        <dbReference type="ChEBI" id="CHEBI:30616"/>
        <dbReference type="ChEBI" id="CHEBI:43474"/>
        <dbReference type="ChEBI" id="CHEBI:456216"/>
    </reaction>
</comment>
<name>A0AAW1SPC1_9CHLO</name>
<dbReference type="InterPro" id="IPR022408">
    <property type="entry name" value="Acyl-CoA-binding_prot_CS"/>
</dbReference>
<feature type="domain" description="ACB" evidence="14">
    <location>
        <begin position="105"/>
        <end position="194"/>
    </location>
</feature>
<keyword evidence="7" id="KW-0446">Lipid-binding</keyword>
<dbReference type="FunFam" id="3.40.50.300:FF:001389">
    <property type="entry name" value="ATP-dependent DNA helicase RecQ"/>
    <property type="match status" value="1"/>
</dbReference>
<proteinExistence type="inferred from homology"/>
<dbReference type="InterPro" id="IPR035984">
    <property type="entry name" value="Acyl-CoA-binding_sf"/>
</dbReference>
<dbReference type="Pfam" id="PF00887">
    <property type="entry name" value="ACBP"/>
    <property type="match status" value="1"/>
</dbReference>
<dbReference type="EC" id="5.6.2.4" evidence="10"/>
<accession>A0AAW1SPC1</accession>
<dbReference type="GO" id="GO:0000724">
    <property type="term" value="P:double-strand break repair via homologous recombination"/>
    <property type="evidence" value="ECO:0007669"/>
    <property type="project" value="TreeGrafter"/>
</dbReference>
<feature type="domain" description="Helicase ATP-binding" evidence="12">
    <location>
        <begin position="352"/>
        <end position="526"/>
    </location>
</feature>
<organism evidence="15 16">
    <name type="scientific">Apatococcus fuscideae</name>
    <dbReference type="NCBI Taxonomy" id="2026836"/>
    <lineage>
        <taxon>Eukaryota</taxon>
        <taxon>Viridiplantae</taxon>
        <taxon>Chlorophyta</taxon>
        <taxon>core chlorophytes</taxon>
        <taxon>Trebouxiophyceae</taxon>
        <taxon>Chlorellales</taxon>
        <taxon>Chlorellaceae</taxon>
        <taxon>Apatococcus</taxon>
    </lineage>
</organism>
<dbReference type="PROSITE" id="PS50088">
    <property type="entry name" value="ANK_REPEAT"/>
    <property type="match status" value="2"/>
</dbReference>
<evidence type="ECO:0000256" key="2">
    <source>
        <dbReference type="ARBA" id="ARBA00005567"/>
    </source>
</evidence>
<dbReference type="Pfam" id="PF00270">
    <property type="entry name" value="DEAD"/>
    <property type="match status" value="1"/>
</dbReference>
<dbReference type="PROSITE" id="PS50297">
    <property type="entry name" value="ANK_REP_REGION"/>
    <property type="match status" value="2"/>
</dbReference>
<keyword evidence="16" id="KW-1185">Reference proteome</keyword>